<comment type="caution">
    <text evidence="6">The sequence shown here is derived from an EMBL/GenBank/DDBJ whole genome shotgun (WGS) entry which is preliminary data.</text>
</comment>
<evidence type="ECO:0000313" key="7">
    <source>
        <dbReference type="Proteomes" id="UP000186455"/>
    </source>
</evidence>
<dbReference type="PANTHER" id="PTHR47506">
    <property type="entry name" value="TRANSCRIPTIONAL REGULATORY PROTEIN"/>
    <property type="match status" value="1"/>
</dbReference>
<protein>
    <submittedName>
        <fullName evidence="6">TetR family transcriptional regulator</fullName>
    </submittedName>
</protein>
<dbReference type="Gene3D" id="1.10.357.10">
    <property type="entry name" value="Tetracycline Repressor, domain 2"/>
    <property type="match status" value="1"/>
</dbReference>
<dbReference type="InterPro" id="IPR036271">
    <property type="entry name" value="Tet_transcr_reg_TetR-rel_C_sf"/>
</dbReference>
<dbReference type="InterPro" id="IPR001647">
    <property type="entry name" value="HTH_TetR"/>
</dbReference>
<dbReference type="Proteomes" id="UP000186455">
    <property type="component" value="Unassembled WGS sequence"/>
</dbReference>
<keyword evidence="3" id="KW-0804">Transcription</keyword>
<dbReference type="AlphaFoldDB" id="A0A1Q4V6E9"/>
<evidence type="ECO:0000313" key="6">
    <source>
        <dbReference type="EMBL" id="OKH93375.1"/>
    </source>
</evidence>
<dbReference type="Pfam" id="PF00440">
    <property type="entry name" value="TetR_N"/>
    <property type="match status" value="1"/>
</dbReference>
<feature type="domain" description="HTH tetR-type" evidence="5">
    <location>
        <begin position="10"/>
        <end position="70"/>
    </location>
</feature>
<dbReference type="GO" id="GO:0003677">
    <property type="term" value="F:DNA binding"/>
    <property type="evidence" value="ECO:0007669"/>
    <property type="project" value="UniProtKB-UniRule"/>
</dbReference>
<evidence type="ECO:0000256" key="4">
    <source>
        <dbReference type="PROSITE-ProRule" id="PRU00335"/>
    </source>
</evidence>
<dbReference type="STRING" id="1048205.AB852_17785"/>
<dbReference type="RefSeq" id="WP_073789542.1">
    <property type="nucleotide sequence ID" value="NZ_LFBV01000004.1"/>
</dbReference>
<dbReference type="EMBL" id="LFBV01000004">
    <property type="protein sequence ID" value="OKH93375.1"/>
    <property type="molecule type" value="Genomic_DNA"/>
</dbReference>
<dbReference type="Pfam" id="PF16925">
    <property type="entry name" value="TetR_C_13"/>
    <property type="match status" value="1"/>
</dbReference>
<accession>A0A1Q4V6E9</accession>
<dbReference type="SUPFAM" id="SSF48498">
    <property type="entry name" value="Tetracyclin repressor-like, C-terminal domain"/>
    <property type="match status" value="1"/>
</dbReference>
<evidence type="ECO:0000256" key="1">
    <source>
        <dbReference type="ARBA" id="ARBA00023015"/>
    </source>
</evidence>
<dbReference type="PROSITE" id="PS01081">
    <property type="entry name" value="HTH_TETR_1"/>
    <property type="match status" value="1"/>
</dbReference>
<dbReference type="InterPro" id="IPR009057">
    <property type="entry name" value="Homeodomain-like_sf"/>
</dbReference>
<organism evidence="6 7">
    <name type="scientific">Streptomyces uncialis</name>
    <dbReference type="NCBI Taxonomy" id="1048205"/>
    <lineage>
        <taxon>Bacteria</taxon>
        <taxon>Bacillati</taxon>
        <taxon>Actinomycetota</taxon>
        <taxon>Actinomycetes</taxon>
        <taxon>Kitasatosporales</taxon>
        <taxon>Streptomycetaceae</taxon>
        <taxon>Streptomyces</taxon>
    </lineage>
</organism>
<evidence type="ECO:0000256" key="3">
    <source>
        <dbReference type="ARBA" id="ARBA00023163"/>
    </source>
</evidence>
<proteinExistence type="predicted"/>
<name>A0A1Q4V6E9_9ACTN</name>
<dbReference type="PROSITE" id="PS50977">
    <property type="entry name" value="HTH_TETR_2"/>
    <property type="match status" value="1"/>
</dbReference>
<keyword evidence="2 4" id="KW-0238">DNA-binding</keyword>
<gene>
    <name evidence="6" type="ORF">AB852_17785</name>
</gene>
<keyword evidence="1" id="KW-0805">Transcription regulation</keyword>
<dbReference type="PANTHER" id="PTHR47506:SF1">
    <property type="entry name" value="HTH-TYPE TRANSCRIPTIONAL REGULATOR YJDC"/>
    <property type="match status" value="1"/>
</dbReference>
<evidence type="ECO:0000256" key="2">
    <source>
        <dbReference type="ARBA" id="ARBA00023125"/>
    </source>
</evidence>
<dbReference type="InterPro" id="IPR023772">
    <property type="entry name" value="DNA-bd_HTH_TetR-type_CS"/>
</dbReference>
<keyword evidence="7" id="KW-1185">Reference proteome</keyword>
<dbReference type="InterPro" id="IPR011075">
    <property type="entry name" value="TetR_C"/>
</dbReference>
<feature type="DNA-binding region" description="H-T-H motif" evidence="4">
    <location>
        <begin position="33"/>
        <end position="52"/>
    </location>
</feature>
<dbReference type="SUPFAM" id="SSF46689">
    <property type="entry name" value="Homeodomain-like"/>
    <property type="match status" value="1"/>
</dbReference>
<sequence length="216" mass="23006">MTKTGGRPRSFDREVALERALTEFWLHGYEATSIAALTAAMGINAPSLYGAFGDKRRLFREAIGRYRVTYGAFGGRALAEETTAFLAIRRVLREAAHEYTDPGHPPGCMIITAATNCTPAADEVKAELRALREAGRDALQERIAADARAGRLAPSVDVPALAMFYAATLQGMSTQACDGVGREALERVADIAMTAWPDGAGTDRAGTGTDRGGAVR</sequence>
<dbReference type="Gene3D" id="1.10.10.60">
    <property type="entry name" value="Homeodomain-like"/>
    <property type="match status" value="1"/>
</dbReference>
<reference evidence="6 7" key="1">
    <citation type="submission" date="2015-06" db="EMBL/GenBank/DDBJ databases">
        <title>Cloning and characterization of the uncialamcin biosynthetic gene cluster.</title>
        <authorList>
            <person name="Yan X."/>
            <person name="Huang T."/>
            <person name="Ge H."/>
            <person name="Shen B."/>
        </authorList>
    </citation>
    <scope>NUCLEOTIDE SEQUENCE [LARGE SCALE GENOMIC DNA]</scope>
    <source>
        <strain evidence="6 7">DCA2648</strain>
    </source>
</reference>
<evidence type="ECO:0000259" key="5">
    <source>
        <dbReference type="PROSITE" id="PS50977"/>
    </source>
</evidence>